<reference evidence="4 5" key="1">
    <citation type="submission" date="2017-09" db="EMBL/GenBank/DDBJ databases">
        <title>Bacterial strain isolated from the female urinary microbiota.</title>
        <authorList>
            <person name="Thomas-White K."/>
            <person name="Kumar N."/>
            <person name="Forster S."/>
            <person name="Putonti C."/>
            <person name="Lawley T."/>
            <person name="Wolfe A.J."/>
        </authorList>
    </citation>
    <scope>NUCLEOTIDE SEQUENCE [LARGE SCALE GENOMIC DNA]</scope>
    <source>
        <strain evidence="4 5">UMB0792</strain>
    </source>
</reference>
<dbReference type="SUPFAM" id="SSF69593">
    <property type="entry name" value="Glycerol-3-phosphate (1)-acyltransferase"/>
    <property type="match status" value="1"/>
</dbReference>
<dbReference type="RefSeq" id="WP_102724459.1">
    <property type="nucleotide sequence ID" value="NZ_PNHG01000019.1"/>
</dbReference>
<proteinExistence type="predicted"/>
<dbReference type="Proteomes" id="UP000235836">
    <property type="component" value="Unassembled WGS sequence"/>
</dbReference>
<dbReference type="SMART" id="SM00563">
    <property type="entry name" value="PlsC"/>
    <property type="match status" value="1"/>
</dbReference>
<dbReference type="AlphaFoldDB" id="A0A2N6T2U9"/>
<evidence type="ECO:0000313" key="4">
    <source>
        <dbReference type="EMBL" id="PMC63670.1"/>
    </source>
</evidence>
<protein>
    <submittedName>
        <fullName evidence="4">1-acyl-sn-glycerol-3-phosphate acyltransferase</fullName>
    </submittedName>
</protein>
<accession>A0A2N6T2U9</accession>
<dbReference type="PANTHER" id="PTHR10434">
    <property type="entry name" value="1-ACYL-SN-GLYCEROL-3-PHOSPHATE ACYLTRANSFERASE"/>
    <property type="match status" value="1"/>
</dbReference>
<dbReference type="GO" id="GO:0003841">
    <property type="term" value="F:1-acylglycerol-3-phosphate O-acyltransferase activity"/>
    <property type="evidence" value="ECO:0007669"/>
    <property type="project" value="TreeGrafter"/>
</dbReference>
<feature type="domain" description="Phospholipid/glycerol acyltransferase" evidence="3">
    <location>
        <begin position="68"/>
        <end position="183"/>
    </location>
</feature>
<evidence type="ECO:0000256" key="2">
    <source>
        <dbReference type="ARBA" id="ARBA00023315"/>
    </source>
</evidence>
<evidence type="ECO:0000259" key="3">
    <source>
        <dbReference type="SMART" id="SM00563"/>
    </source>
</evidence>
<keyword evidence="2 4" id="KW-0012">Acyltransferase</keyword>
<dbReference type="InterPro" id="IPR002123">
    <property type="entry name" value="Plipid/glycerol_acylTrfase"/>
</dbReference>
<gene>
    <name evidence="4" type="ORF">CJ203_09870</name>
</gene>
<evidence type="ECO:0000313" key="5">
    <source>
        <dbReference type="Proteomes" id="UP000235836"/>
    </source>
</evidence>
<dbReference type="GO" id="GO:0006654">
    <property type="term" value="P:phosphatidic acid biosynthetic process"/>
    <property type="evidence" value="ECO:0007669"/>
    <property type="project" value="TreeGrafter"/>
</dbReference>
<organism evidence="4 5">
    <name type="scientific">Corynebacterium tuscaniense</name>
    <dbReference type="NCBI Taxonomy" id="302449"/>
    <lineage>
        <taxon>Bacteria</taxon>
        <taxon>Bacillati</taxon>
        <taxon>Actinomycetota</taxon>
        <taxon>Actinomycetes</taxon>
        <taxon>Mycobacteriales</taxon>
        <taxon>Corynebacteriaceae</taxon>
        <taxon>Corynebacterium</taxon>
    </lineage>
</organism>
<sequence length="287" mass="31737">MTGDKEPKRWIGPLFEVPADFVEPAPHPVESKERFYQAIIGGFKRIMQAQGLRFYVHGAENLPVRDGALLVINHTGYYDFIIAGIGAHLRGKRLVRFMAKKEVFDTKVVGSLMRGMKHVPVDRAAGADSIVEAAKWLSSGGLVGIFPESTISRSFELAEFKTGAARIADEAGVPMIPTVIWGSQRIWTKGIPKNMGRSHIPIVLSYGEPVYTTGDAEEDTRRVKAAMQELLEFNREEYARRFGPFEPGQKWMPASLGGGAPTLEEATVIQEKERAAKLAKKQAKKQG</sequence>
<dbReference type="PANTHER" id="PTHR10434:SF55">
    <property type="entry name" value="POSSIBLE ACYLTRANSFERASE"/>
    <property type="match status" value="1"/>
</dbReference>
<name>A0A2N6T2U9_9CORY</name>
<keyword evidence="5" id="KW-1185">Reference proteome</keyword>
<dbReference type="GO" id="GO:0005886">
    <property type="term" value="C:plasma membrane"/>
    <property type="evidence" value="ECO:0007669"/>
    <property type="project" value="TreeGrafter"/>
</dbReference>
<comment type="caution">
    <text evidence="4">The sequence shown here is derived from an EMBL/GenBank/DDBJ whole genome shotgun (WGS) entry which is preliminary data.</text>
</comment>
<dbReference type="Pfam" id="PF01553">
    <property type="entry name" value="Acyltransferase"/>
    <property type="match status" value="1"/>
</dbReference>
<dbReference type="CDD" id="cd07989">
    <property type="entry name" value="LPLAT_AGPAT-like"/>
    <property type="match status" value="1"/>
</dbReference>
<evidence type="ECO:0000256" key="1">
    <source>
        <dbReference type="ARBA" id="ARBA00022679"/>
    </source>
</evidence>
<keyword evidence="1 4" id="KW-0808">Transferase</keyword>
<dbReference type="EMBL" id="PNHG01000019">
    <property type="protein sequence ID" value="PMC63670.1"/>
    <property type="molecule type" value="Genomic_DNA"/>
</dbReference>